<keyword evidence="3" id="KW-1185">Reference proteome</keyword>
<evidence type="ECO:0000313" key="2">
    <source>
        <dbReference type="EMBL" id="KAK0748672.1"/>
    </source>
</evidence>
<dbReference type="PANTHER" id="PTHR34693">
    <property type="entry name" value="PROTEIN PAR32"/>
    <property type="match status" value="1"/>
</dbReference>
<evidence type="ECO:0000256" key="1">
    <source>
        <dbReference type="SAM" id="MobiDB-lite"/>
    </source>
</evidence>
<dbReference type="PANTHER" id="PTHR34693:SF1">
    <property type="entry name" value="PROTEIN PAR32"/>
    <property type="match status" value="1"/>
</dbReference>
<feature type="region of interest" description="Disordered" evidence="1">
    <location>
        <begin position="46"/>
        <end position="93"/>
    </location>
</feature>
<dbReference type="InterPro" id="IPR022024">
    <property type="entry name" value="DUF3602"/>
</dbReference>
<evidence type="ECO:0000313" key="3">
    <source>
        <dbReference type="Proteomes" id="UP001172159"/>
    </source>
</evidence>
<dbReference type="Pfam" id="PF12223">
    <property type="entry name" value="DUF3602"/>
    <property type="match status" value="1"/>
</dbReference>
<dbReference type="Proteomes" id="UP001172159">
    <property type="component" value="Unassembled WGS sequence"/>
</dbReference>
<dbReference type="InterPro" id="IPR053203">
    <property type="entry name" value="Cisplatin_resist-associated"/>
</dbReference>
<proteinExistence type="predicted"/>
<accession>A0AA40F0F5</accession>
<protein>
    <submittedName>
        <fullName evidence="2">Uncharacterized protein</fullName>
    </submittedName>
</protein>
<feature type="compositionally biased region" description="Low complexity" evidence="1">
    <location>
        <begin position="46"/>
        <end position="56"/>
    </location>
</feature>
<feature type="region of interest" description="Disordered" evidence="1">
    <location>
        <begin position="1"/>
        <end position="21"/>
    </location>
</feature>
<dbReference type="EMBL" id="JAUKTV010000001">
    <property type="protein sequence ID" value="KAK0748672.1"/>
    <property type="molecule type" value="Genomic_DNA"/>
</dbReference>
<reference evidence="2" key="1">
    <citation type="submission" date="2023-06" db="EMBL/GenBank/DDBJ databases">
        <title>Genome-scale phylogeny and comparative genomics of the fungal order Sordariales.</title>
        <authorList>
            <consortium name="Lawrence Berkeley National Laboratory"/>
            <person name="Hensen N."/>
            <person name="Bonometti L."/>
            <person name="Westerberg I."/>
            <person name="Brannstrom I.O."/>
            <person name="Guillou S."/>
            <person name="Cros-Aarteil S."/>
            <person name="Calhoun S."/>
            <person name="Haridas S."/>
            <person name="Kuo A."/>
            <person name="Mondo S."/>
            <person name="Pangilinan J."/>
            <person name="Riley R."/>
            <person name="Labutti K."/>
            <person name="Andreopoulos B."/>
            <person name="Lipzen A."/>
            <person name="Chen C."/>
            <person name="Yanf M."/>
            <person name="Daum C."/>
            <person name="Ng V."/>
            <person name="Clum A."/>
            <person name="Steindorff A."/>
            <person name="Ohm R."/>
            <person name="Martin F."/>
            <person name="Silar P."/>
            <person name="Natvig D."/>
            <person name="Lalanne C."/>
            <person name="Gautier V."/>
            <person name="Ament-Velasquez S.L."/>
            <person name="Kruys A."/>
            <person name="Hutchinson M.I."/>
            <person name="Powell A.J."/>
            <person name="Barry K."/>
            <person name="Miller A.N."/>
            <person name="Grigoriev I.V."/>
            <person name="Debuchy R."/>
            <person name="Gladieux P."/>
            <person name="Thoren M.H."/>
            <person name="Johannesson H."/>
        </authorList>
    </citation>
    <scope>NUCLEOTIDE SEQUENCE</scope>
    <source>
        <strain evidence="2">CBS 540.89</strain>
    </source>
</reference>
<comment type="caution">
    <text evidence="2">The sequence shown here is derived from an EMBL/GenBank/DDBJ whole genome shotgun (WGS) entry which is preliminary data.</text>
</comment>
<organism evidence="2 3">
    <name type="scientific">Apiosordaria backusii</name>
    <dbReference type="NCBI Taxonomy" id="314023"/>
    <lineage>
        <taxon>Eukaryota</taxon>
        <taxon>Fungi</taxon>
        <taxon>Dikarya</taxon>
        <taxon>Ascomycota</taxon>
        <taxon>Pezizomycotina</taxon>
        <taxon>Sordariomycetes</taxon>
        <taxon>Sordariomycetidae</taxon>
        <taxon>Sordariales</taxon>
        <taxon>Lasiosphaeriaceae</taxon>
        <taxon>Apiosordaria</taxon>
    </lineage>
</organism>
<sequence length="170" mass="17643">MSDDVFRRTGRGGAGNFYSKKDVEDVQKATAASADLEAQADLTKTATAVQQQQAPTSYSRGGRGGAGNFYDAADTAASAKQQSEDAERTKKAVAASIAARHKAGAVAGGTGRGGAGNYGAAAIPGADLPTAEDEQQRKVVEEEMELRVLKEVEEQLGKPPGVYTRPGPEE</sequence>
<name>A0AA40F0F5_9PEZI</name>
<dbReference type="AlphaFoldDB" id="A0AA40F0F5"/>
<feature type="region of interest" description="Disordered" evidence="1">
    <location>
        <begin position="151"/>
        <end position="170"/>
    </location>
</feature>
<gene>
    <name evidence="2" type="ORF">B0T21DRAFT_344301</name>
</gene>